<evidence type="ECO:0000256" key="1">
    <source>
        <dbReference type="ARBA" id="ARBA00007957"/>
    </source>
</evidence>
<evidence type="ECO:0000256" key="2">
    <source>
        <dbReference type="ARBA" id="ARBA00022491"/>
    </source>
</evidence>
<evidence type="ECO:0000256" key="7">
    <source>
        <dbReference type="PIRSR" id="PIRSR602481-1"/>
    </source>
</evidence>
<comment type="similarity">
    <text evidence="1">Belongs to the Fur family.</text>
</comment>
<dbReference type="InterPro" id="IPR043135">
    <property type="entry name" value="Fur_C"/>
</dbReference>
<feature type="binding site" evidence="7">
    <location>
        <position position="135"/>
    </location>
    <ligand>
        <name>Zn(2+)</name>
        <dbReference type="ChEBI" id="CHEBI:29105"/>
    </ligand>
</feature>
<keyword evidence="3 7" id="KW-0862">Zinc</keyword>
<comment type="cofactor">
    <cofactor evidence="7">
        <name>Zn(2+)</name>
        <dbReference type="ChEBI" id="CHEBI:29105"/>
    </cofactor>
    <text evidence="7">Binds 1 zinc ion per subunit.</text>
</comment>
<accession>A0A845GXL4</accession>
<evidence type="ECO:0000256" key="4">
    <source>
        <dbReference type="ARBA" id="ARBA00023015"/>
    </source>
</evidence>
<keyword evidence="8" id="KW-0408">Iron</keyword>
<dbReference type="PANTHER" id="PTHR33202:SF7">
    <property type="entry name" value="FERRIC UPTAKE REGULATION PROTEIN"/>
    <property type="match status" value="1"/>
</dbReference>
<dbReference type="PANTHER" id="PTHR33202">
    <property type="entry name" value="ZINC UPTAKE REGULATION PROTEIN"/>
    <property type="match status" value="1"/>
</dbReference>
<dbReference type="InterPro" id="IPR002481">
    <property type="entry name" value="FUR"/>
</dbReference>
<dbReference type="Gene3D" id="3.30.1490.190">
    <property type="match status" value="1"/>
</dbReference>
<keyword evidence="5" id="KW-0238">DNA-binding</keyword>
<keyword evidence="7" id="KW-0479">Metal-binding</keyword>
<proteinExistence type="inferred from homology"/>
<dbReference type="SUPFAM" id="SSF46785">
    <property type="entry name" value="Winged helix' DNA-binding domain"/>
    <property type="match status" value="1"/>
</dbReference>
<dbReference type="InterPro" id="IPR036390">
    <property type="entry name" value="WH_DNA-bd_sf"/>
</dbReference>
<evidence type="ECO:0000313" key="9">
    <source>
        <dbReference type="EMBL" id="MYM97427.1"/>
    </source>
</evidence>
<dbReference type="GO" id="GO:1900376">
    <property type="term" value="P:regulation of secondary metabolite biosynthetic process"/>
    <property type="evidence" value="ECO:0007669"/>
    <property type="project" value="TreeGrafter"/>
</dbReference>
<keyword evidence="6" id="KW-0804">Transcription</keyword>
<sequence>MQTFIAGQAETLIRATGARVTRPRVTVLEFLLAQQKSLTHHEIHAHLSDAALDPVTLYRVLEWLTDNELVHRIAGADTVWRFSAGAGHHSHEHAHFQCTSCEEVTCFTEVPLPRKIKLPDGFQSQEMDFLIKGTCPHCAKRQAKR</sequence>
<feature type="binding site" evidence="7">
    <location>
        <position position="98"/>
    </location>
    <ligand>
        <name>Zn(2+)</name>
        <dbReference type="ChEBI" id="CHEBI:29105"/>
    </ligand>
</feature>
<name>A0A845GXL4_9BURK</name>
<evidence type="ECO:0000313" key="10">
    <source>
        <dbReference type="Proteomes" id="UP000447355"/>
    </source>
</evidence>
<dbReference type="RefSeq" id="WP_161086332.1">
    <property type="nucleotide sequence ID" value="NZ_WWCX01000073.1"/>
</dbReference>
<evidence type="ECO:0000256" key="3">
    <source>
        <dbReference type="ARBA" id="ARBA00022833"/>
    </source>
</evidence>
<evidence type="ECO:0000256" key="8">
    <source>
        <dbReference type="PIRSR" id="PIRSR602481-2"/>
    </source>
</evidence>
<reference evidence="9" key="1">
    <citation type="submission" date="2019-12" db="EMBL/GenBank/DDBJ databases">
        <title>Novel species isolated from a subtropical stream in China.</title>
        <authorList>
            <person name="Lu H."/>
        </authorList>
    </citation>
    <scope>NUCLEOTIDE SEQUENCE [LARGE SCALE GENOMIC DNA]</scope>
    <source>
        <strain evidence="9">FT81W</strain>
    </source>
</reference>
<dbReference type="AlphaFoldDB" id="A0A845GXL4"/>
<dbReference type="GO" id="GO:0000976">
    <property type="term" value="F:transcription cis-regulatory region binding"/>
    <property type="evidence" value="ECO:0007669"/>
    <property type="project" value="TreeGrafter"/>
</dbReference>
<keyword evidence="2" id="KW-0678">Repressor</keyword>
<dbReference type="GO" id="GO:0003700">
    <property type="term" value="F:DNA-binding transcription factor activity"/>
    <property type="evidence" value="ECO:0007669"/>
    <property type="project" value="InterPro"/>
</dbReference>
<comment type="cofactor">
    <cofactor evidence="8">
        <name>Mn(2+)</name>
        <dbReference type="ChEBI" id="CHEBI:29035"/>
    </cofactor>
    <cofactor evidence="8">
        <name>Fe(2+)</name>
        <dbReference type="ChEBI" id="CHEBI:29033"/>
    </cofactor>
    <text evidence="8">Binds 1 Mn(2+) or Fe(2+) ion per subunit.</text>
</comment>
<feature type="binding site" evidence="7">
    <location>
        <position position="138"/>
    </location>
    <ligand>
        <name>Zn(2+)</name>
        <dbReference type="ChEBI" id="CHEBI:29105"/>
    </ligand>
</feature>
<dbReference type="GO" id="GO:0045892">
    <property type="term" value="P:negative regulation of DNA-templated transcription"/>
    <property type="evidence" value="ECO:0007669"/>
    <property type="project" value="TreeGrafter"/>
</dbReference>
<gene>
    <name evidence="9" type="ORF">GTP90_26610</name>
</gene>
<comment type="caution">
    <text evidence="9">The sequence shown here is derived from an EMBL/GenBank/DDBJ whole genome shotgun (WGS) entry which is preliminary data.</text>
</comment>
<organism evidence="9 10">
    <name type="scientific">Duganella vulcania</name>
    <dbReference type="NCBI Taxonomy" id="2692166"/>
    <lineage>
        <taxon>Bacteria</taxon>
        <taxon>Pseudomonadati</taxon>
        <taxon>Pseudomonadota</taxon>
        <taxon>Betaproteobacteria</taxon>
        <taxon>Burkholderiales</taxon>
        <taxon>Oxalobacteraceae</taxon>
        <taxon>Telluria group</taxon>
        <taxon>Duganella</taxon>
    </lineage>
</organism>
<evidence type="ECO:0000256" key="6">
    <source>
        <dbReference type="ARBA" id="ARBA00023163"/>
    </source>
</evidence>
<dbReference type="InterPro" id="IPR036388">
    <property type="entry name" value="WH-like_DNA-bd_sf"/>
</dbReference>
<dbReference type="Proteomes" id="UP000447355">
    <property type="component" value="Unassembled WGS sequence"/>
</dbReference>
<feature type="binding site" evidence="7">
    <location>
        <position position="101"/>
    </location>
    <ligand>
        <name>Zn(2+)</name>
        <dbReference type="ChEBI" id="CHEBI:29105"/>
    </ligand>
</feature>
<dbReference type="GO" id="GO:0008270">
    <property type="term" value="F:zinc ion binding"/>
    <property type="evidence" value="ECO:0007669"/>
    <property type="project" value="TreeGrafter"/>
</dbReference>
<dbReference type="EMBL" id="WWCX01000073">
    <property type="protein sequence ID" value="MYM97427.1"/>
    <property type="molecule type" value="Genomic_DNA"/>
</dbReference>
<dbReference type="Pfam" id="PF01475">
    <property type="entry name" value="FUR"/>
    <property type="match status" value="1"/>
</dbReference>
<protein>
    <submittedName>
        <fullName evidence="9">Transcriptional repressor</fullName>
    </submittedName>
</protein>
<evidence type="ECO:0000256" key="5">
    <source>
        <dbReference type="ARBA" id="ARBA00023125"/>
    </source>
</evidence>
<keyword evidence="4" id="KW-0805">Transcription regulation</keyword>
<dbReference type="Gene3D" id="1.10.10.10">
    <property type="entry name" value="Winged helix-like DNA-binding domain superfamily/Winged helix DNA-binding domain"/>
    <property type="match status" value="1"/>
</dbReference>
<feature type="binding site" evidence="8">
    <location>
        <position position="89"/>
    </location>
    <ligand>
        <name>Fe cation</name>
        <dbReference type="ChEBI" id="CHEBI:24875"/>
    </ligand>
</feature>